<dbReference type="EMBL" id="CP002408">
    <property type="protein sequence ID" value="AFU60003.1"/>
    <property type="molecule type" value="Genomic_DNA"/>
</dbReference>
<accession>K0IKU4</accession>
<organism evidence="2 3">
    <name type="scientific">Nitrososphaera gargensis (strain Ga9.2)</name>
    <dbReference type="NCBI Taxonomy" id="1237085"/>
    <lineage>
        <taxon>Archaea</taxon>
        <taxon>Nitrososphaerota</taxon>
        <taxon>Nitrososphaeria</taxon>
        <taxon>Nitrososphaerales</taxon>
        <taxon>Nitrososphaeraceae</taxon>
        <taxon>Nitrososphaera</taxon>
    </lineage>
</organism>
<dbReference type="Proteomes" id="UP000008037">
    <property type="component" value="Chromosome"/>
</dbReference>
<reference evidence="2 3" key="1">
    <citation type="journal article" date="2012" name="Environ. Microbiol.">
        <title>The genome of the ammonia-oxidizing Candidatus Nitrososphaera gargensis: insights into metabolic versatility and environmental adaptations.</title>
        <authorList>
            <person name="Spang A."/>
            <person name="Poehlein A."/>
            <person name="Offre P."/>
            <person name="Zumbragel S."/>
            <person name="Haider S."/>
            <person name="Rychlik N."/>
            <person name="Nowka B."/>
            <person name="Schmeisser C."/>
            <person name="Lebedeva E.V."/>
            <person name="Rattei T."/>
            <person name="Bohm C."/>
            <person name="Schmid M."/>
            <person name="Galushko A."/>
            <person name="Hatzenpichler R."/>
            <person name="Weinmaier T."/>
            <person name="Daniel R."/>
            <person name="Schleper C."/>
            <person name="Spieck E."/>
            <person name="Streit W."/>
            <person name="Wagner M."/>
        </authorList>
    </citation>
    <scope>NUCLEOTIDE SEQUENCE [LARGE SCALE GENOMIC DNA]</scope>
    <source>
        <strain evidence="3">Ga9.2</strain>
    </source>
</reference>
<sequence length="795" mass="84836">MSRKKGAAVAVIIVVVAAIGGFAAYSAMPRQQEDAGPEPVLTTIDRRNESDSDSSTTTIAENASGQQPQQQQQNNNTGTVIANNTVVINKPVYRNNTIIYQPVTINLENYRTTINHHIELENDDDSATKPADKSHSITIRAKRIQSEGWSEKFTDDGVGMFTAVYDINGNIIKTGYADERGFTVSGLEDKLYFVYPADCNDCGNSKKNDIVFMQWEDGSKNRPRLVPADSNVTASYGLVVPERPKQVPLIPPGETGTAAEPEMTLKAHNSTYIYGWVQVSVQLKNKVESYDEILVSIYAPDGTLQDSFSYPEQQGFFASRETGEGDYRIVVTYEYDKGTARAEITHPIKFATPKFVNLSATEDNNTGTMRVDGMLEGGLAGENITIALNDPDDQTIKKYAMSFGTRPIFTLFIPGEEARAIFNETGNYTFVVTHLPTGVQGSVTLSHNNNANETEEASTTPMNVSGNAGRSERADMAVQGSDVYVVWQDDTSGHHEIMFAKSSDSGATFSEPVAIGRSEQGGSSLVPDIVVSGNSVYVVWADYNSQNQSAIALRSSNDSGKTFGDTLILGGNYTGENSDPHVAIFKGNIYVLWVAAGAVEGSAGDLMLARSSDGVEFEAAVVGSNATNPAMTSSDSALYLAWQQQLSGNATEGRGEGVNVFASSSDGTNFETAEMLPEMTIQTMAASADAVYIAGVTNNNTVTIARSNGSASFGDALEIGNGASSHVAASGAGVYVAWVQDGKVLLASSSDGGETFEVASVVGDDEGSWPKVAADGNVYMAWTEGSDIMVVVAAK</sequence>
<feature type="compositionally biased region" description="Low complexity" evidence="1">
    <location>
        <begin position="451"/>
        <end position="460"/>
    </location>
</feature>
<dbReference type="KEGG" id="nga:Ngar_c30870"/>
<gene>
    <name evidence="2" type="ordered locus">Ngar_c30870</name>
</gene>
<dbReference type="HOGENOM" id="CLU_353257_0_0_2"/>
<dbReference type="SUPFAM" id="SSF50939">
    <property type="entry name" value="Sialidases"/>
    <property type="match status" value="1"/>
</dbReference>
<feature type="compositionally biased region" description="Low complexity" evidence="1">
    <location>
        <begin position="66"/>
        <end position="76"/>
    </location>
</feature>
<dbReference type="OrthoDB" id="2272at2157"/>
<dbReference type="InterPro" id="IPR036278">
    <property type="entry name" value="Sialidase_sf"/>
</dbReference>
<protein>
    <recommendedName>
        <fullName evidence="4">Exo-alpha-sialidase</fullName>
    </recommendedName>
</protein>
<evidence type="ECO:0008006" key="4">
    <source>
        <dbReference type="Google" id="ProtNLM"/>
    </source>
</evidence>
<dbReference type="AlphaFoldDB" id="K0IKU4"/>
<dbReference type="RefSeq" id="WP_015020537.1">
    <property type="nucleotide sequence ID" value="NC_018719.1"/>
</dbReference>
<evidence type="ECO:0000256" key="1">
    <source>
        <dbReference type="SAM" id="MobiDB-lite"/>
    </source>
</evidence>
<dbReference type="CDD" id="cd15482">
    <property type="entry name" value="Sialidase_non-viral"/>
    <property type="match status" value="1"/>
</dbReference>
<proteinExistence type="predicted"/>
<keyword evidence="3" id="KW-1185">Reference proteome</keyword>
<evidence type="ECO:0000313" key="3">
    <source>
        <dbReference type="Proteomes" id="UP000008037"/>
    </source>
</evidence>
<dbReference type="InParanoid" id="K0IKU4"/>
<feature type="region of interest" description="Disordered" evidence="1">
    <location>
        <begin position="451"/>
        <end position="473"/>
    </location>
</feature>
<dbReference type="BioCyc" id="CNIT1237085:G1324-3087-MONOMER"/>
<evidence type="ECO:0000313" key="2">
    <source>
        <dbReference type="EMBL" id="AFU60003.1"/>
    </source>
</evidence>
<name>K0IKU4_NITGG</name>
<dbReference type="GeneID" id="13796897"/>
<dbReference type="STRING" id="1237085.Ngar_c30870"/>
<dbReference type="Gene3D" id="2.120.10.10">
    <property type="match status" value="1"/>
</dbReference>
<feature type="region of interest" description="Disordered" evidence="1">
    <location>
        <begin position="44"/>
        <end position="76"/>
    </location>
</feature>
<feature type="compositionally biased region" description="Polar residues" evidence="1">
    <location>
        <begin position="53"/>
        <end position="65"/>
    </location>
</feature>